<protein>
    <submittedName>
        <fullName evidence="1">Uncharacterized protein</fullName>
    </submittedName>
</protein>
<dbReference type="Proteomes" id="UP001142690">
    <property type="component" value="Unassembled WGS sequence"/>
</dbReference>
<keyword evidence="2" id="KW-1185">Reference proteome</keyword>
<name>A0ABT3LMD4_9PSED</name>
<accession>A0ABT3LMD4</accession>
<comment type="caution">
    <text evidence="1">The sequence shown here is derived from an EMBL/GenBank/DDBJ whole genome shotgun (WGS) entry which is preliminary data.</text>
</comment>
<evidence type="ECO:0000313" key="2">
    <source>
        <dbReference type="Proteomes" id="UP001142690"/>
    </source>
</evidence>
<evidence type="ECO:0000313" key="1">
    <source>
        <dbReference type="EMBL" id="MCW6057606.1"/>
    </source>
</evidence>
<organism evidence="1 2">
    <name type="scientific">Pseudomonas fragariae</name>
    <name type="common">ex Marin et al. 2024</name>
    <dbReference type="NCBI Taxonomy" id="3080056"/>
    <lineage>
        <taxon>Bacteria</taxon>
        <taxon>Pseudomonadati</taxon>
        <taxon>Pseudomonadota</taxon>
        <taxon>Gammaproteobacteria</taxon>
        <taxon>Pseudomonadales</taxon>
        <taxon>Pseudomonadaceae</taxon>
        <taxon>Pseudomonas</taxon>
    </lineage>
</organism>
<proteinExistence type="predicted"/>
<gene>
    <name evidence="1" type="ORF">K7K06_18270</name>
</gene>
<sequence length="63" mass="6787">MITSEGGEDRSALSVMRDSVNAVIGWIPGPGNGLKKSLRIVNKDLQRSGTVRPAALRIARVRD</sequence>
<dbReference type="EMBL" id="JAINZM010000020">
    <property type="protein sequence ID" value="MCW6057606.1"/>
    <property type="molecule type" value="Genomic_DNA"/>
</dbReference>
<reference evidence="1" key="1">
    <citation type="submission" date="2021-08" db="EMBL/GenBank/DDBJ databases">
        <title>Characterization of Pseudomonas fragariae.</title>
        <authorList>
            <person name="Carvalho R."/>
            <person name="Marin M."/>
        </authorList>
    </citation>
    <scope>NUCLEOTIDE SEQUENCE</scope>
    <source>
        <strain evidence="1">17</strain>
    </source>
</reference>